<keyword evidence="1" id="KW-0472">Membrane</keyword>
<comment type="caution">
    <text evidence="2">The sequence shown here is derived from an EMBL/GenBank/DDBJ whole genome shotgun (WGS) entry which is preliminary data.</text>
</comment>
<sequence length="221" mass="26043">MLEILLKIIGAIAALFLPIILAYLNNKLAHLKNGRESRAELLKLAEDLDFDSKDLNKKTILYKDRLAKSLFNNDYLTYEEARFFSQYENADFWVKEYAEIRGLLKRERDTLGAITEITPKYTKKRVWLCIVGYFIFAFIGIIPFVMMNKYISWIVSYYERGMLVSIFLLVMWPIIFLSIGYLFLRYSERCATCRIFLHDFKKDAFKSPILIEPPENPQVTE</sequence>
<evidence type="ECO:0000313" key="3">
    <source>
        <dbReference type="Proteomes" id="UP000018418"/>
    </source>
</evidence>
<dbReference type="PATRIC" id="fig|1341683.3.peg.998"/>
<feature type="transmembrane region" description="Helical" evidence="1">
    <location>
        <begin position="6"/>
        <end position="25"/>
    </location>
</feature>
<dbReference type="EMBL" id="AYEU01000004">
    <property type="protein sequence ID" value="ESK51914.1"/>
    <property type="molecule type" value="Genomic_DNA"/>
</dbReference>
<keyword evidence="1" id="KW-0812">Transmembrane</keyword>
<gene>
    <name evidence="2" type="ORF">P255_01009</name>
</gene>
<proteinExistence type="predicted"/>
<name>V2VVZ6_9GAMM</name>
<dbReference type="AlphaFoldDB" id="V2VVZ6"/>
<reference evidence="2 3" key="1">
    <citation type="submission" date="2013-10" db="EMBL/GenBank/DDBJ databases">
        <title>The Genome Sequence of Acinetobacter brisouii CIP 110357.</title>
        <authorList>
            <consortium name="The Broad Institute Genomics Platform"/>
            <consortium name="The Broad Institute Genome Sequencing Center for Infectious Disease"/>
            <person name="Cerqueira G."/>
            <person name="Feldgarden M."/>
            <person name="Courvalin P."/>
            <person name="Grillot-Courvalin C."/>
            <person name="Clermont D."/>
            <person name="Rocha E."/>
            <person name="Yoon E.-J."/>
            <person name="Nemec A."/>
            <person name="Young S.K."/>
            <person name="Zeng Q."/>
            <person name="Gargeya S."/>
            <person name="Fitzgerald M."/>
            <person name="Abouelleil A."/>
            <person name="Alvarado L."/>
            <person name="Berlin A.M."/>
            <person name="Chapman S.B."/>
            <person name="Gainer-Dewar J."/>
            <person name="Goldberg J."/>
            <person name="Gnerre S."/>
            <person name="Griggs A."/>
            <person name="Gujja S."/>
            <person name="Hansen M."/>
            <person name="Howarth C."/>
            <person name="Imamovic A."/>
            <person name="Ireland A."/>
            <person name="Larimer J."/>
            <person name="McCowan C."/>
            <person name="Murphy C."/>
            <person name="Pearson M."/>
            <person name="Poon T.W."/>
            <person name="Priest M."/>
            <person name="Roberts A."/>
            <person name="Saif S."/>
            <person name="Shea T."/>
            <person name="Sykes S."/>
            <person name="Wortman J."/>
            <person name="Nusbaum C."/>
            <person name="Birren B."/>
        </authorList>
    </citation>
    <scope>NUCLEOTIDE SEQUENCE [LARGE SCALE GENOMIC DNA]</scope>
    <source>
        <strain evidence="2 3">CIP 110357</strain>
    </source>
</reference>
<dbReference type="Proteomes" id="UP000018418">
    <property type="component" value="Unassembled WGS sequence"/>
</dbReference>
<dbReference type="OrthoDB" id="6713125at2"/>
<feature type="transmembrane region" description="Helical" evidence="1">
    <location>
        <begin position="166"/>
        <end position="184"/>
    </location>
</feature>
<evidence type="ECO:0000313" key="2">
    <source>
        <dbReference type="EMBL" id="ESK51914.1"/>
    </source>
</evidence>
<feature type="transmembrane region" description="Helical" evidence="1">
    <location>
        <begin position="126"/>
        <end position="146"/>
    </location>
</feature>
<evidence type="ECO:0000256" key="1">
    <source>
        <dbReference type="SAM" id="Phobius"/>
    </source>
</evidence>
<dbReference type="RefSeq" id="WP_004901057.1">
    <property type="nucleotide sequence ID" value="NZ_BBTI01000008.1"/>
</dbReference>
<dbReference type="HOGENOM" id="CLU_110573_0_0_6"/>
<keyword evidence="3" id="KW-1185">Reference proteome</keyword>
<accession>V2VVZ6</accession>
<keyword evidence="1" id="KW-1133">Transmembrane helix</keyword>
<organism evidence="2 3">
    <name type="scientific">Acinetobacter brisouii CIP 110357</name>
    <dbReference type="NCBI Taxonomy" id="1341683"/>
    <lineage>
        <taxon>Bacteria</taxon>
        <taxon>Pseudomonadati</taxon>
        <taxon>Pseudomonadota</taxon>
        <taxon>Gammaproteobacteria</taxon>
        <taxon>Moraxellales</taxon>
        <taxon>Moraxellaceae</taxon>
        <taxon>Acinetobacter</taxon>
    </lineage>
</organism>
<protein>
    <submittedName>
        <fullName evidence="2">Uncharacterized protein</fullName>
    </submittedName>
</protein>